<evidence type="ECO:0000256" key="1">
    <source>
        <dbReference type="ARBA" id="ARBA00004141"/>
    </source>
</evidence>
<keyword evidence="8" id="KW-1185">Reference proteome</keyword>
<dbReference type="GO" id="GO:0016020">
    <property type="term" value="C:membrane"/>
    <property type="evidence" value="ECO:0007669"/>
    <property type="project" value="UniProtKB-SubCell"/>
</dbReference>
<evidence type="ECO:0000256" key="4">
    <source>
        <dbReference type="ARBA" id="ARBA00022989"/>
    </source>
</evidence>
<dbReference type="AlphaFoldDB" id="A0A1R1YLW4"/>
<evidence type="ECO:0000256" key="3">
    <source>
        <dbReference type="ARBA" id="ARBA00022692"/>
    </source>
</evidence>
<evidence type="ECO:0000256" key="2">
    <source>
        <dbReference type="ARBA" id="ARBA00022448"/>
    </source>
</evidence>
<keyword evidence="5 6" id="KW-0472">Membrane</keyword>
<proteinExistence type="predicted"/>
<dbReference type="PANTHER" id="PTHR43791">
    <property type="entry name" value="PERMEASE-RELATED"/>
    <property type="match status" value="1"/>
</dbReference>
<gene>
    <name evidence="7" type="ORF">AYI69_g2622</name>
</gene>
<feature type="transmembrane region" description="Helical" evidence="6">
    <location>
        <begin position="101"/>
        <end position="126"/>
    </location>
</feature>
<dbReference type="Proteomes" id="UP000187429">
    <property type="component" value="Unassembled WGS sequence"/>
</dbReference>
<evidence type="ECO:0000256" key="5">
    <source>
        <dbReference type="ARBA" id="ARBA00023136"/>
    </source>
</evidence>
<comment type="subcellular location">
    <subcellularLocation>
        <location evidence="1">Membrane</location>
        <topology evidence="1">Multi-pass membrane protein</topology>
    </subcellularLocation>
</comment>
<dbReference type="Gene3D" id="1.20.1250.20">
    <property type="entry name" value="MFS general substrate transporter like domains"/>
    <property type="match status" value="2"/>
</dbReference>
<sequence>MSISEKEKEILVNQEVELTEYEQDILKSALKKIDLRILPAVFLLYVASSLDRGNISAAFVNGLVAKLKLTPTQQGNLTTFFTIFYIVFQVQAFAKNYTTLLIFRCAMGVFEAGLTPGIVAYLPYWYTKDE</sequence>
<reference evidence="8" key="1">
    <citation type="submission" date="2017-01" db="EMBL/GenBank/DDBJ databases">
        <authorList>
            <person name="Wang Y."/>
            <person name="White M."/>
            <person name="Kvist S."/>
            <person name="Moncalvo J.-M."/>
        </authorList>
    </citation>
    <scope>NUCLEOTIDE SEQUENCE [LARGE SCALE GENOMIC DNA]</scope>
    <source>
        <strain evidence="8">ID-206-W2</strain>
    </source>
</reference>
<name>A0A1R1YLW4_9FUNG</name>
<evidence type="ECO:0000313" key="8">
    <source>
        <dbReference type="Proteomes" id="UP000187429"/>
    </source>
</evidence>
<keyword evidence="4 6" id="KW-1133">Transmembrane helix</keyword>
<dbReference type="PANTHER" id="PTHR43791:SF36">
    <property type="entry name" value="TRANSPORTER, PUTATIVE (AFU_ORTHOLOGUE AFUA_6G08340)-RELATED"/>
    <property type="match status" value="1"/>
</dbReference>
<keyword evidence="3 6" id="KW-0812">Transmembrane</keyword>
<dbReference type="OrthoDB" id="2985014at2759"/>
<comment type="caution">
    <text evidence="7">The sequence shown here is derived from an EMBL/GenBank/DDBJ whole genome shotgun (WGS) entry which is preliminary data.</text>
</comment>
<evidence type="ECO:0000256" key="6">
    <source>
        <dbReference type="SAM" id="Phobius"/>
    </source>
</evidence>
<dbReference type="SUPFAM" id="SSF103473">
    <property type="entry name" value="MFS general substrate transporter"/>
    <property type="match status" value="1"/>
</dbReference>
<keyword evidence="2" id="KW-0813">Transport</keyword>
<accession>A0A1R1YLW4</accession>
<dbReference type="GO" id="GO:0022857">
    <property type="term" value="F:transmembrane transporter activity"/>
    <property type="evidence" value="ECO:0007669"/>
    <property type="project" value="TreeGrafter"/>
</dbReference>
<organism evidence="7 8">
    <name type="scientific">Smittium culicis</name>
    <dbReference type="NCBI Taxonomy" id="133412"/>
    <lineage>
        <taxon>Eukaryota</taxon>
        <taxon>Fungi</taxon>
        <taxon>Fungi incertae sedis</taxon>
        <taxon>Zoopagomycota</taxon>
        <taxon>Kickxellomycotina</taxon>
        <taxon>Harpellomycetes</taxon>
        <taxon>Harpellales</taxon>
        <taxon>Legeriomycetaceae</taxon>
        <taxon>Smittium</taxon>
    </lineage>
</organism>
<feature type="non-terminal residue" evidence="7">
    <location>
        <position position="130"/>
    </location>
</feature>
<dbReference type="InterPro" id="IPR036259">
    <property type="entry name" value="MFS_trans_sf"/>
</dbReference>
<dbReference type="EMBL" id="LSSM01000770">
    <property type="protein sequence ID" value="OMJ27917.1"/>
    <property type="molecule type" value="Genomic_DNA"/>
</dbReference>
<evidence type="ECO:0000313" key="7">
    <source>
        <dbReference type="EMBL" id="OMJ27917.1"/>
    </source>
</evidence>
<protein>
    <submittedName>
        <fullName evidence="7">High-affinity nicotinic acid transporter</fullName>
    </submittedName>
</protein>